<feature type="domain" description="TIR" evidence="2">
    <location>
        <begin position="25"/>
        <end position="169"/>
    </location>
</feature>
<gene>
    <name evidence="3" type="ORF">PIB30_084295</name>
</gene>
<dbReference type="InterPro" id="IPR000157">
    <property type="entry name" value="TIR_dom"/>
</dbReference>
<dbReference type="PANTHER" id="PTHR32009">
    <property type="entry name" value="TMV RESISTANCE PROTEIN N-LIKE"/>
    <property type="match status" value="1"/>
</dbReference>
<name>A0ABU6XSQ4_9FABA</name>
<evidence type="ECO:0000256" key="1">
    <source>
        <dbReference type="ARBA" id="ARBA00023027"/>
    </source>
</evidence>
<sequence>ALISTPSRDMALSVASSSTSESATHRYHVFISFRGEDVRHGFLSHLQAAFRENQIKTFRDDGMEKGAAIWDALVDAIRNAKLFVVIFSKNYASSRWCLKELVKIMERKKENEHVTVIPVFYGIEPTHIRKQTGTYHTAFSKHQGSWEDRCHVQQWRTALAQAADLSGFP</sequence>
<dbReference type="SMART" id="SM00255">
    <property type="entry name" value="TIR"/>
    <property type="match status" value="1"/>
</dbReference>
<keyword evidence="1" id="KW-0520">NAD</keyword>
<evidence type="ECO:0000259" key="2">
    <source>
        <dbReference type="PROSITE" id="PS50104"/>
    </source>
</evidence>
<dbReference type="EMBL" id="JASCZI010212812">
    <property type="protein sequence ID" value="MED6200366.1"/>
    <property type="molecule type" value="Genomic_DNA"/>
</dbReference>
<dbReference type="PANTHER" id="PTHR32009:SF155">
    <property type="entry name" value="DISEASE RESISTANCE PROTEIN (TIR-NBS-LRR CLASS)"/>
    <property type="match status" value="1"/>
</dbReference>
<accession>A0ABU6XSQ4</accession>
<dbReference type="Proteomes" id="UP001341840">
    <property type="component" value="Unassembled WGS sequence"/>
</dbReference>
<feature type="non-terminal residue" evidence="3">
    <location>
        <position position="1"/>
    </location>
</feature>
<dbReference type="InterPro" id="IPR035897">
    <property type="entry name" value="Toll_tir_struct_dom_sf"/>
</dbReference>
<keyword evidence="4" id="KW-1185">Reference proteome</keyword>
<dbReference type="Pfam" id="PF01582">
    <property type="entry name" value="TIR"/>
    <property type="match status" value="1"/>
</dbReference>
<dbReference type="SUPFAM" id="SSF52200">
    <property type="entry name" value="Toll/Interleukin receptor TIR domain"/>
    <property type="match status" value="1"/>
</dbReference>
<evidence type="ECO:0000313" key="3">
    <source>
        <dbReference type="EMBL" id="MED6200366.1"/>
    </source>
</evidence>
<dbReference type="PROSITE" id="PS50104">
    <property type="entry name" value="TIR"/>
    <property type="match status" value="1"/>
</dbReference>
<protein>
    <recommendedName>
        <fullName evidence="2">TIR domain-containing protein</fullName>
    </recommendedName>
</protein>
<comment type="caution">
    <text evidence="3">The sequence shown here is derived from an EMBL/GenBank/DDBJ whole genome shotgun (WGS) entry which is preliminary data.</text>
</comment>
<proteinExistence type="predicted"/>
<evidence type="ECO:0000313" key="4">
    <source>
        <dbReference type="Proteomes" id="UP001341840"/>
    </source>
</evidence>
<dbReference type="Gene3D" id="3.40.50.10140">
    <property type="entry name" value="Toll/interleukin-1 receptor homology (TIR) domain"/>
    <property type="match status" value="1"/>
</dbReference>
<organism evidence="3 4">
    <name type="scientific">Stylosanthes scabra</name>
    <dbReference type="NCBI Taxonomy" id="79078"/>
    <lineage>
        <taxon>Eukaryota</taxon>
        <taxon>Viridiplantae</taxon>
        <taxon>Streptophyta</taxon>
        <taxon>Embryophyta</taxon>
        <taxon>Tracheophyta</taxon>
        <taxon>Spermatophyta</taxon>
        <taxon>Magnoliopsida</taxon>
        <taxon>eudicotyledons</taxon>
        <taxon>Gunneridae</taxon>
        <taxon>Pentapetalae</taxon>
        <taxon>rosids</taxon>
        <taxon>fabids</taxon>
        <taxon>Fabales</taxon>
        <taxon>Fabaceae</taxon>
        <taxon>Papilionoideae</taxon>
        <taxon>50 kb inversion clade</taxon>
        <taxon>dalbergioids sensu lato</taxon>
        <taxon>Dalbergieae</taxon>
        <taxon>Pterocarpus clade</taxon>
        <taxon>Stylosanthes</taxon>
    </lineage>
</organism>
<reference evidence="3 4" key="1">
    <citation type="journal article" date="2023" name="Plants (Basel)">
        <title>Bridging the Gap: Combining Genomics and Transcriptomics Approaches to Understand Stylosanthes scabra, an Orphan Legume from the Brazilian Caatinga.</title>
        <authorList>
            <person name="Ferreira-Neto J.R.C."/>
            <person name="da Silva M.D."/>
            <person name="Binneck E."/>
            <person name="de Melo N.F."/>
            <person name="da Silva R.H."/>
            <person name="de Melo A.L.T.M."/>
            <person name="Pandolfi V."/>
            <person name="Bustamante F.O."/>
            <person name="Brasileiro-Vidal A.C."/>
            <person name="Benko-Iseppon A.M."/>
        </authorList>
    </citation>
    <scope>NUCLEOTIDE SEQUENCE [LARGE SCALE GENOMIC DNA]</scope>
    <source>
        <tissue evidence="3">Leaves</tissue>
    </source>
</reference>